<sequence>MTWGTLMSRAHGMCEFCGGMDDCLPVEVDGVGEILLCAICESDPPAEHWRCLETAAQSEHPEVQVAVWRKLAEIGEPWAEDLRGRMRLAPETQALL</sequence>
<evidence type="ECO:0008006" key="3">
    <source>
        <dbReference type="Google" id="ProtNLM"/>
    </source>
</evidence>
<accession>A0A285CQJ7</accession>
<evidence type="ECO:0000313" key="1">
    <source>
        <dbReference type="EMBL" id="SNX69253.1"/>
    </source>
</evidence>
<reference evidence="2" key="1">
    <citation type="submission" date="2017-08" db="EMBL/GenBank/DDBJ databases">
        <authorList>
            <person name="Varghese N."/>
            <person name="Submissions S."/>
        </authorList>
    </citation>
    <scope>NUCLEOTIDE SEQUENCE [LARGE SCALE GENOMIC DNA]</scope>
    <source>
        <strain evidence="2">JA234</strain>
    </source>
</reference>
<proteinExistence type="predicted"/>
<keyword evidence="2" id="KW-1185">Reference proteome</keyword>
<dbReference type="OrthoDB" id="9810131at2"/>
<dbReference type="EMBL" id="OAOQ01000003">
    <property type="protein sequence ID" value="SNX69253.1"/>
    <property type="molecule type" value="Genomic_DNA"/>
</dbReference>
<organism evidence="1 2">
    <name type="scientific">Cereibacter ovatus</name>
    <dbReference type="NCBI Taxonomy" id="439529"/>
    <lineage>
        <taxon>Bacteria</taxon>
        <taxon>Pseudomonadati</taxon>
        <taxon>Pseudomonadota</taxon>
        <taxon>Alphaproteobacteria</taxon>
        <taxon>Rhodobacterales</taxon>
        <taxon>Paracoccaceae</taxon>
        <taxon>Cereibacter</taxon>
    </lineage>
</organism>
<evidence type="ECO:0000313" key="2">
    <source>
        <dbReference type="Proteomes" id="UP000219467"/>
    </source>
</evidence>
<name>A0A285CQJ7_9RHOB</name>
<dbReference type="Proteomes" id="UP000219467">
    <property type="component" value="Unassembled WGS sequence"/>
</dbReference>
<dbReference type="RefSeq" id="WP_097029702.1">
    <property type="nucleotide sequence ID" value="NZ_OAOQ01000003.1"/>
</dbReference>
<gene>
    <name evidence="1" type="ORF">SAMN05878503_103240</name>
</gene>
<protein>
    <recommendedName>
        <fullName evidence="3">HEAT repeat domain-containing protein</fullName>
    </recommendedName>
</protein>
<dbReference type="AlphaFoldDB" id="A0A285CQJ7"/>